<dbReference type="InterPro" id="IPR010148">
    <property type="entry name" value="CRISPR-assoc_prot_CT1975"/>
</dbReference>
<dbReference type="KEGG" id="cpoy:GP475_08610"/>
<gene>
    <name evidence="1" type="primary">cas7e</name>
    <name evidence="1" type="ORF">GP475_08610</name>
</gene>
<organism evidence="1 2">
    <name type="scientific">Corynebacterium poyangense</name>
    <dbReference type="NCBI Taxonomy" id="2684405"/>
    <lineage>
        <taxon>Bacteria</taxon>
        <taxon>Bacillati</taxon>
        <taxon>Actinomycetota</taxon>
        <taxon>Actinomycetes</taxon>
        <taxon>Mycobacteriales</taxon>
        <taxon>Corynebacteriaceae</taxon>
        <taxon>Corynebacterium</taxon>
    </lineage>
</organism>
<dbReference type="NCBIfam" id="TIGR01869">
    <property type="entry name" value="casC_Cse4"/>
    <property type="match status" value="1"/>
</dbReference>
<evidence type="ECO:0000313" key="2">
    <source>
        <dbReference type="Proteomes" id="UP000516320"/>
    </source>
</evidence>
<name>A0A7H0SQ65_9CORY</name>
<dbReference type="Pfam" id="PF09344">
    <property type="entry name" value="Cas_CT1975"/>
    <property type="match status" value="1"/>
</dbReference>
<reference evidence="1 2" key="1">
    <citation type="submission" date="2019-12" db="EMBL/GenBank/DDBJ databases">
        <title>Corynebacterium sp. nov., isolated from feces of the Anser Albifrons in China.</title>
        <authorList>
            <person name="Liu Q."/>
        </authorList>
    </citation>
    <scope>NUCLEOTIDE SEQUENCE [LARGE SCALE GENOMIC DNA]</scope>
    <source>
        <strain evidence="1 2">4H37-19</strain>
    </source>
</reference>
<accession>A0A7H0SQ65</accession>
<dbReference type="Proteomes" id="UP000516320">
    <property type="component" value="Chromosome"/>
</dbReference>
<protein>
    <submittedName>
        <fullName evidence="1">Type I-E CRISPR-associated protein Cas7/Cse4/CasC</fullName>
    </submittedName>
</protein>
<proteinExistence type="predicted"/>
<dbReference type="EMBL" id="CP046884">
    <property type="protein sequence ID" value="QNQ90690.1"/>
    <property type="molecule type" value="Genomic_DNA"/>
</dbReference>
<dbReference type="AlphaFoldDB" id="A0A7H0SQ65"/>
<evidence type="ECO:0000313" key="1">
    <source>
        <dbReference type="EMBL" id="QNQ90690.1"/>
    </source>
</evidence>
<sequence length="355" mass="38633">MSRHLTLHIVASVPYSNLNRDDAGTPKNVRRGGATCALLSSQSIKKGIRTKYEEASQDISVRSGKLSEAIIERAREIAPDSNEKDLAKAAKKLVGTLTKKDKVKEGDRESDRSIWLSAEELEVAAAQVAGDSSQGEFIAEGKTGSLAIASFGRMFAAAPQKGTEAALSVSPAVTTHGVVIATDYFSTVDDIREKNHDTGATFLGVAQYTTGVFYRTVTIDKEQLKESWTGFDDDASTDNIRALINAIIYGLPRGKQRSTAPFVQPALILAEEQTYRCAYDFEAPVQADKDQGGYLKPTMVELDRQYRAARDFDPDNFGAVQVVAGTYPDLADLFPGATHGTKNDLIEQVVFWVKN</sequence>
<keyword evidence="2" id="KW-1185">Reference proteome</keyword>
<dbReference type="RefSeq" id="WP_187974004.1">
    <property type="nucleotide sequence ID" value="NZ_CP046884.1"/>
</dbReference>